<proteinExistence type="predicted"/>
<dbReference type="EMBL" id="CADCUA010000050">
    <property type="protein sequence ID" value="CAA9302377.1"/>
    <property type="molecule type" value="Genomic_DNA"/>
</dbReference>
<gene>
    <name evidence="1" type="ORF">AVDCRST_MAG71-263</name>
</gene>
<organism evidence="1">
    <name type="scientific">uncultured Lysobacter sp</name>
    <dbReference type="NCBI Taxonomy" id="271060"/>
    <lineage>
        <taxon>Bacteria</taxon>
        <taxon>Pseudomonadati</taxon>
        <taxon>Pseudomonadota</taxon>
        <taxon>Gammaproteobacteria</taxon>
        <taxon>Lysobacterales</taxon>
        <taxon>Lysobacteraceae</taxon>
        <taxon>Lysobacter</taxon>
        <taxon>environmental samples</taxon>
    </lineage>
</organism>
<evidence type="ECO:0008006" key="2">
    <source>
        <dbReference type="Google" id="ProtNLM"/>
    </source>
</evidence>
<protein>
    <recommendedName>
        <fullName evidence="2">DUF1330 domain-containing protein</fullName>
    </recommendedName>
</protein>
<sequence>MSEPDAGIGNAPDDRPTPMQLVQLLLPVYDNTHQPFPRALFDSVRSELTDQFGGVTAFVRSPAVGVWEDPSGAVCRDEVILFEVMAEALDHAWWRDYRKQLEQRFKQEEIMIRASGIARL</sequence>
<name>A0A6J4KD68_9GAMM</name>
<reference evidence="1" key="1">
    <citation type="submission" date="2020-02" db="EMBL/GenBank/DDBJ databases">
        <authorList>
            <person name="Meier V. D."/>
        </authorList>
    </citation>
    <scope>NUCLEOTIDE SEQUENCE</scope>
    <source>
        <strain evidence="1">AVDCRST_MAG71</strain>
    </source>
</reference>
<accession>A0A6J4KD68</accession>
<dbReference type="AlphaFoldDB" id="A0A6J4KD68"/>
<evidence type="ECO:0000313" key="1">
    <source>
        <dbReference type="EMBL" id="CAA9302377.1"/>
    </source>
</evidence>